<dbReference type="InterPro" id="IPR029058">
    <property type="entry name" value="AB_hydrolase_fold"/>
</dbReference>
<evidence type="ECO:0000256" key="1">
    <source>
        <dbReference type="SAM" id="SignalP"/>
    </source>
</evidence>
<accession>A0ABU0W4K1</accession>
<dbReference type="GO" id="GO:0016787">
    <property type="term" value="F:hydrolase activity"/>
    <property type="evidence" value="ECO:0007669"/>
    <property type="project" value="UniProtKB-KW"/>
</dbReference>
<evidence type="ECO:0000313" key="4">
    <source>
        <dbReference type="Proteomes" id="UP001239019"/>
    </source>
</evidence>
<feature type="chain" id="PRO_5047493564" evidence="1">
    <location>
        <begin position="19"/>
        <end position="248"/>
    </location>
</feature>
<protein>
    <submittedName>
        <fullName evidence="3">Alpha/beta hydrolase</fullName>
    </submittedName>
</protein>
<dbReference type="RefSeq" id="WP_306727164.1">
    <property type="nucleotide sequence ID" value="NZ_JAVDDT010000001.1"/>
</dbReference>
<dbReference type="SUPFAM" id="SSF53474">
    <property type="entry name" value="alpha/beta-Hydrolases"/>
    <property type="match status" value="1"/>
</dbReference>
<keyword evidence="1" id="KW-0732">Signal</keyword>
<dbReference type="EMBL" id="JAVDDT010000001">
    <property type="protein sequence ID" value="MDQ2068683.1"/>
    <property type="molecule type" value="Genomic_DNA"/>
</dbReference>
<dbReference type="InterPro" id="IPR022742">
    <property type="entry name" value="Hydrolase_4"/>
</dbReference>
<dbReference type="Pfam" id="PF12146">
    <property type="entry name" value="Hydrolase_4"/>
    <property type="match status" value="1"/>
</dbReference>
<dbReference type="Proteomes" id="UP001239019">
    <property type="component" value="Unassembled WGS sequence"/>
</dbReference>
<dbReference type="Gene3D" id="3.40.50.1820">
    <property type="entry name" value="alpha/beta hydrolase"/>
    <property type="match status" value="1"/>
</dbReference>
<sequence>MRLIGLIAACSVFSACMIAPPTDNPMPVEYAQTEKSADTLVVFLPGRFSREDEFGANGFFDLAREAGLDSVAADAHFGYYREQSITDRLHEDVIQPAIEQGYEHIWIAGISMGGMGAVLYVDDYPDQVRGVILFAPYTGGRAMVRAVDEAGGLSQWTGETEAGEVHERRTWRRLQAMSRKDPAPVILAYGLSDRFMKPNTLLARSLPEDQVFTIEGGHNWAAWRPLWEMILADDLPQRLSTLETTVSK</sequence>
<keyword evidence="3" id="KW-0378">Hydrolase</keyword>
<dbReference type="PROSITE" id="PS51257">
    <property type="entry name" value="PROKAR_LIPOPROTEIN"/>
    <property type="match status" value="1"/>
</dbReference>
<proteinExistence type="predicted"/>
<feature type="domain" description="Serine aminopeptidase S33" evidence="2">
    <location>
        <begin position="99"/>
        <end position="144"/>
    </location>
</feature>
<name>A0ABU0W4K1_9GAMM</name>
<comment type="caution">
    <text evidence="3">The sequence shown here is derived from an EMBL/GenBank/DDBJ whole genome shotgun (WGS) entry which is preliminary data.</text>
</comment>
<evidence type="ECO:0000313" key="3">
    <source>
        <dbReference type="EMBL" id="MDQ2068683.1"/>
    </source>
</evidence>
<reference evidence="3 4" key="1">
    <citation type="submission" date="2023-08" db="EMBL/GenBank/DDBJ databases">
        <title>Whole-genome sequencing of halo(alkali)philic microorganisms from hypersaline lakes.</title>
        <authorList>
            <person name="Sorokin D.Y."/>
            <person name="Abbas B."/>
            <person name="Merkel A.Y."/>
        </authorList>
    </citation>
    <scope>NUCLEOTIDE SEQUENCE [LARGE SCALE GENOMIC DNA]</scope>
    <source>
        <strain evidence="3 4">AB-CW4</strain>
    </source>
</reference>
<gene>
    <name evidence="3" type="ORF">RBH19_02190</name>
</gene>
<evidence type="ECO:0000259" key="2">
    <source>
        <dbReference type="Pfam" id="PF12146"/>
    </source>
</evidence>
<organism evidence="3 4">
    <name type="scientific">Natronospira bacteriovora</name>
    <dbReference type="NCBI Taxonomy" id="3069753"/>
    <lineage>
        <taxon>Bacteria</taxon>
        <taxon>Pseudomonadati</taxon>
        <taxon>Pseudomonadota</taxon>
        <taxon>Gammaproteobacteria</taxon>
        <taxon>Natronospirales</taxon>
        <taxon>Natronospiraceae</taxon>
        <taxon>Natronospira</taxon>
    </lineage>
</organism>
<feature type="signal peptide" evidence="1">
    <location>
        <begin position="1"/>
        <end position="18"/>
    </location>
</feature>
<keyword evidence="4" id="KW-1185">Reference proteome</keyword>